<evidence type="ECO:0000313" key="1">
    <source>
        <dbReference type="EMBL" id="MEX6464721.1"/>
    </source>
</evidence>
<proteinExistence type="predicted"/>
<name>A0A4R3ZRA0_9ACTN</name>
<keyword evidence="4" id="KW-1185">Reference proteome</keyword>
<dbReference type="Proteomes" id="UP000295805">
    <property type="component" value="Unassembled WGS sequence"/>
</dbReference>
<comment type="caution">
    <text evidence="2">The sequence shown here is derived from an EMBL/GenBank/DDBJ whole genome shotgun (WGS) entry which is preliminary data.</text>
</comment>
<dbReference type="AlphaFoldDB" id="A0A4R3ZRA0"/>
<reference evidence="1" key="3">
    <citation type="submission" date="2024-07" db="EMBL/GenBank/DDBJ databases">
        <authorList>
            <person name="Wildschutte H."/>
        </authorList>
    </citation>
    <scope>NUCLEOTIDE SEQUENCE</scope>
    <source>
        <strain evidence="1">N60</strain>
    </source>
</reference>
<accession>A0A4R3ZRA0</accession>
<dbReference type="Proteomes" id="UP001560293">
    <property type="component" value="Unassembled WGS sequence"/>
</dbReference>
<dbReference type="EMBL" id="SMCX01000020">
    <property type="protein sequence ID" value="TCW22072.1"/>
    <property type="molecule type" value="Genomic_DNA"/>
</dbReference>
<dbReference type="GeneID" id="89529736"/>
<organism evidence="2 3">
    <name type="scientific">Dietzia cinnamea</name>
    <dbReference type="NCBI Taxonomy" id="321318"/>
    <lineage>
        <taxon>Bacteria</taxon>
        <taxon>Bacillati</taxon>
        <taxon>Actinomycetota</taxon>
        <taxon>Actinomycetes</taxon>
        <taxon>Mycobacteriales</taxon>
        <taxon>Dietziaceae</taxon>
        <taxon>Dietzia</taxon>
    </lineage>
</organism>
<evidence type="ECO:0000313" key="4">
    <source>
        <dbReference type="Proteomes" id="UP001560293"/>
    </source>
</evidence>
<gene>
    <name evidence="1" type="ORF">AB6N35_10245</name>
    <name evidence="2" type="ORF">EDD19_12036</name>
</gene>
<dbReference type="EMBL" id="JBFTEZ010000002">
    <property type="protein sequence ID" value="MEX6464721.1"/>
    <property type="molecule type" value="Genomic_DNA"/>
</dbReference>
<sequence length="247" mass="24328">MRIPRPAVVAVVAVATVALGAFVTETVHASRIEADLSTRIGGPATPGSAPPSVMIGGGPGSRWVGPDTLASAAIRIEGVERPGLGPVAVEARATDVLVPDDPAAPPIAGESTVSVQITGDSLGPALGMRDVLVGAADDPSLAGGTEHRARVTGTLEGSDVRVSAFVDLVVDTHGARLVPVAPATGPAGFPDGDGELALRRTALTLEPDVLPLGATVDTLTVTGGTITAAGVAARGGAPLDGLARPGH</sequence>
<dbReference type="RefSeq" id="WP_061228994.1">
    <property type="nucleotide sequence ID" value="NZ_CP143053.1"/>
</dbReference>
<evidence type="ECO:0000313" key="3">
    <source>
        <dbReference type="Proteomes" id="UP000295805"/>
    </source>
</evidence>
<protein>
    <submittedName>
        <fullName evidence="1">DUF2993 domain-containing protein</fullName>
    </submittedName>
</protein>
<reference evidence="4" key="2">
    <citation type="submission" date="2024-07" db="EMBL/GenBank/DDBJ databases">
        <title>Pseudomonas strain that inhibits Aeromonas fish pathogens.</title>
        <authorList>
            <person name="Wildschutte H."/>
        </authorList>
    </citation>
    <scope>NUCLEOTIDE SEQUENCE [LARGE SCALE GENOMIC DNA]</scope>
    <source>
        <strain evidence="4">n60</strain>
    </source>
</reference>
<evidence type="ECO:0000313" key="2">
    <source>
        <dbReference type="EMBL" id="TCW22072.1"/>
    </source>
</evidence>
<reference evidence="2 3" key="1">
    <citation type="submission" date="2019-03" db="EMBL/GenBank/DDBJ databases">
        <title>Root nodule microbial communities of legume samples collected from USA, Mexico and Botswana.</title>
        <authorList>
            <person name="Hirsch A."/>
        </authorList>
    </citation>
    <scope>NUCLEOTIDE SEQUENCE [LARGE SCALE GENOMIC DNA]</scope>
    <source>
        <strain evidence="2 3">55</strain>
    </source>
</reference>